<keyword evidence="1" id="KW-0472">Membrane</keyword>
<dbReference type="EMBL" id="JAQMWT010000421">
    <property type="protein sequence ID" value="KAJ8601562.1"/>
    <property type="molecule type" value="Genomic_DNA"/>
</dbReference>
<evidence type="ECO:0000256" key="1">
    <source>
        <dbReference type="SAM" id="Phobius"/>
    </source>
</evidence>
<sequence length="96" mass="11065">MPMIPAFQASLTDTEDIVTETQEIGEKTLLQLDAQRGQFAQTRDKARQVQDFTLETRSKITEMSQRRARKRGMLWTIIVTQLVIIFGLCYRSVVDT</sequence>
<keyword evidence="1" id="KW-0812">Transmembrane</keyword>
<comment type="caution">
    <text evidence="2">The sequence shown here is derived from an EMBL/GenBank/DDBJ whole genome shotgun (WGS) entry which is preliminary data.</text>
</comment>
<gene>
    <name evidence="2" type="ORF">CTAYLR_005206</name>
</gene>
<organism evidence="2 3">
    <name type="scientific">Chrysophaeum taylorii</name>
    <dbReference type="NCBI Taxonomy" id="2483200"/>
    <lineage>
        <taxon>Eukaryota</taxon>
        <taxon>Sar</taxon>
        <taxon>Stramenopiles</taxon>
        <taxon>Ochrophyta</taxon>
        <taxon>Pelagophyceae</taxon>
        <taxon>Pelagomonadales</taxon>
        <taxon>Pelagomonadaceae</taxon>
        <taxon>Chrysophaeum</taxon>
    </lineage>
</organism>
<accession>A0AAD7UAZ0</accession>
<dbReference type="Gene3D" id="1.20.5.110">
    <property type="match status" value="1"/>
</dbReference>
<dbReference type="Proteomes" id="UP001230188">
    <property type="component" value="Unassembled WGS sequence"/>
</dbReference>
<proteinExistence type="predicted"/>
<dbReference type="AlphaFoldDB" id="A0AAD7UAZ0"/>
<dbReference type="SUPFAM" id="SSF58038">
    <property type="entry name" value="SNARE fusion complex"/>
    <property type="match status" value="1"/>
</dbReference>
<evidence type="ECO:0000313" key="3">
    <source>
        <dbReference type="Proteomes" id="UP001230188"/>
    </source>
</evidence>
<reference evidence="2" key="1">
    <citation type="submission" date="2023-01" db="EMBL/GenBank/DDBJ databases">
        <title>Metagenome sequencing of chrysophaentin producing Chrysophaeum taylorii.</title>
        <authorList>
            <person name="Davison J."/>
            <person name="Bewley C."/>
        </authorList>
    </citation>
    <scope>NUCLEOTIDE SEQUENCE</scope>
    <source>
        <strain evidence="2">NIES-1699</strain>
    </source>
</reference>
<protein>
    <submittedName>
        <fullName evidence="2">Uncharacterized protein</fullName>
    </submittedName>
</protein>
<name>A0AAD7UAZ0_9STRA</name>
<evidence type="ECO:0000313" key="2">
    <source>
        <dbReference type="EMBL" id="KAJ8601562.1"/>
    </source>
</evidence>
<feature type="transmembrane region" description="Helical" evidence="1">
    <location>
        <begin position="73"/>
        <end position="93"/>
    </location>
</feature>
<keyword evidence="3" id="KW-1185">Reference proteome</keyword>
<keyword evidence="1" id="KW-1133">Transmembrane helix</keyword>